<comment type="caution">
    <text evidence="3">The sequence shown here is derived from an EMBL/GenBank/DDBJ whole genome shotgun (WGS) entry which is preliminary data.</text>
</comment>
<feature type="domain" description="Sulfotransferase" evidence="2">
    <location>
        <begin position="210"/>
        <end position="350"/>
    </location>
</feature>
<evidence type="ECO:0000259" key="2">
    <source>
        <dbReference type="Pfam" id="PF00685"/>
    </source>
</evidence>
<feature type="signal peptide" evidence="1">
    <location>
        <begin position="1"/>
        <end position="23"/>
    </location>
</feature>
<dbReference type="InterPro" id="IPR027417">
    <property type="entry name" value="P-loop_NTPase"/>
</dbReference>
<evidence type="ECO:0000313" key="3">
    <source>
        <dbReference type="EMBL" id="KAL1510475.1"/>
    </source>
</evidence>
<dbReference type="Proteomes" id="UP001515480">
    <property type="component" value="Unassembled WGS sequence"/>
</dbReference>
<proteinExistence type="predicted"/>
<dbReference type="AlphaFoldDB" id="A0AB34J1N0"/>
<dbReference type="InterPro" id="IPR000863">
    <property type="entry name" value="Sulfotransferase_dom"/>
</dbReference>
<accession>A0AB34J1N0</accession>
<organism evidence="3 4">
    <name type="scientific">Prymnesium parvum</name>
    <name type="common">Toxic golden alga</name>
    <dbReference type="NCBI Taxonomy" id="97485"/>
    <lineage>
        <taxon>Eukaryota</taxon>
        <taxon>Haptista</taxon>
        <taxon>Haptophyta</taxon>
        <taxon>Prymnesiophyceae</taxon>
        <taxon>Prymnesiales</taxon>
        <taxon>Prymnesiaceae</taxon>
        <taxon>Prymnesium</taxon>
    </lineage>
</organism>
<dbReference type="InterPro" id="IPR052654">
    <property type="entry name" value="CS_Sulfotransferase"/>
</dbReference>
<name>A0AB34J1N0_PRYPA</name>
<dbReference type="Pfam" id="PF00685">
    <property type="entry name" value="Sulfotransfer_1"/>
    <property type="match status" value="1"/>
</dbReference>
<evidence type="ECO:0000313" key="4">
    <source>
        <dbReference type="Proteomes" id="UP001515480"/>
    </source>
</evidence>
<dbReference type="Gene3D" id="3.40.50.300">
    <property type="entry name" value="P-loop containing nucleotide triphosphate hydrolases"/>
    <property type="match status" value="1"/>
</dbReference>
<evidence type="ECO:0000256" key="1">
    <source>
        <dbReference type="SAM" id="SignalP"/>
    </source>
</evidence>
<dbReference type="GO" id="GO:0050659">
    <property type="term" value="F:N-acetylgalactosamine 4-sulfate 6-O-sulfotransferase activity"/>
    <property type="evidence" value="ECO:0007669"/>
    <property type="project" value="TreeGrafter"/>
</dbReference>
<protein>
    <recommendedName>
        <fullName evidence="2">Sulfotransferase domain-containing protein</fullName>
    </recommendedName>
</protein>
<dbReference type="EMBL" id="JBGBPQ010000015">
    <property type="protein sequence ID" value="KAL1510475.1"/>
    <property type="molecule type" value="Genomic_DNA"/>
</dbReference>
<feature type="chain" id="PRO_5044289436" description="Sulfotransferase domain-containing protein" evidence="1">
    <location>
        <begin position="24"/>
        <end position="414"/>
    </location>
</feature>
<keyword evidence="4" id="KW-1185">Reference proteome</keyword>
<dbReference type="SUPFAM" id="SSF52540">
    <property type="entry name" value="P-loop containing nucleoside triphosphate hydrolases"/>
    <property type="match status" value="1"/>
</dbReference>
<dbReference type="PANTHER" id="PTHR15723:SF0">
    <property type="entry name" value="CARBOHYDRATE SULFOTRANSFERASE 15"/>
    <property type="match status" value="1"/>
</dbReference>
<sequence>MLWVAAWCAAAADSAALASLASGDRCGEATDLCARVHALEPTLPIAPAFLPAYRTPCLTIGGTPVCLPAVHVISGWHMLDEAALGFLKQVPQLERRSGSCFDDWPNDGGAARWVSSWGGPLAGGKDALLMTHCNKLLSWYPAFAGRYLSAWGATYGPCKLRELAKGKADEAAYYRKAMWEVCRPAALAAHDAAVGSGGSGREATPPFVMKALYGAHVRIISALRNPVDRLEISFWEHSHYMRNYGASAEGLHKYVVEQTAAFETCAVAHGTRRCAQLFELISKEYADVFFHCDQIIRGLYEPFVRDWHAAFGAGALLLISVESLVDAAESSRKIVLDFLGLPSSAATVLTPHTKSYMQLHEDSLRKANAESMLPSTRALAEKFYRPHNLALAKLVGVPGLEWPNSTVIAGLIRK</sequence>
<dbReference type="PANTHER" id="PTHR15723">
    <property type="entry name" value="CARBOHYDRATE SULFOTRANSFERASE 15"/>
    <property type="match status" value="1"/>
</dbReference>
<gene>
    <name evidence="3" type="ORF">AB1Y20_006780</name>
</gene>
<dbReference type="GO" id="GO:0019319">
    <property type="term" value="P:hexose biosynthetic process"/>
    <property type="evidence" value="ECO:0007669"/>
    <property type="project" value="TreeGrafter"/>
</dbReference>
<keyword evidence="1" id="KW-0732">Signal</keyword>
<reference evidence="3 4" key="1">
    <citation type="journal article" date="2024" name="Science">
        <title>Giant polyketide synthase enzymes in the biosynthesis of giant marine polyether toxins.</title>
        <authorList>
            <person name="Fallon T.R."/>
            <person name="Shende V.V."/>
            <person name="Wierzbicki I.H."/>
            <person name="Pendleton A.L."/>
            <person name="Watervoot N.F."/>
            <person name="Auber R.P."/>
            <person name="Gonzalez D.J."/>
            <person name="Wisecaver J.H."/>
            <person name="Moore B.S."/>
        </authorList>
    </citation>
    <scope>NUCLEOTIDE SEQUENCE [LARGE SCALE GENOMIC DNA]</scope>
    <source>
        <strain evidence="3 4">12B1</strain>
    </source>
</reference>